<dbReference type="SUPFAM" id="SSF48403">
    <property type="entry name" value="Ankyrin repeat"/>
    <property type="match status" value="4"/>
</dbReference>
<dbReference type="Pfam" id="PF00023">
    <property type="entry name" value="Ank"/>
    <property type="match status" value="2"/>
</dbReference>
<evidence type="ECO:0000313" key="5">
    <source>
        <dbReference type="EMBL" id="KAF4453058.1"/>
    </source>
</evidence>
<dbReference type="PROSITE" id="PS50297">
    <property type="entry name" value="ANK_REP_REGION"/>
    <property type="match status" value="8"/>
</dbReference>
<feature type="repeat" description="ANK" evidence="3">
    <location>
        <begin position="1110"/>
        <end position="1142"/>
    </location>
</feature>
<dbReference type="InterPro" id="IPR036770">
    <property type="entry name" value="Ankyrin_rpt-contain_sf"/>
</dbReference>
<evidence type="ECO:0000256" key="1">
    <source>
        <dbReference type="ARBA" id="ARBA00022737"/>
    </source>
</evidence>
<dbReference type="OrthoDB" id="539213at2759"/>
<organism evidence="5 6">
    <name type="scientific">Fusarium austroafricanum</name>
    <dbReference type="NCBI Taxonomy" id="2364996"/>
    <lineage>
        <taxon>Eukaryota</taxon>
        <taxon>Fungi</taxon>
        <taxon>Dikarya</taxon>
        <taxon>Ascomycota</taxon>
        <taxon>Pezizomycotina</taxon>
        <taxon>Sordariomycetes</taxon>
        <taxon>Hypocreomycetidae</taxon>
        <taxon>Hypocreales</taxon>
        <taxon>Nectriaceae</taxon>
        <taxon>Fusarium</taxon>
        <taxon>Fusarium concolor species complex</taxon>
    </lineage>
</organism>
<evidence type="ECO:0000256" key="2">
    <source>
        <dbReference type="ARBA" id="ARBA00023043"/>
    </source>
</evidence>
<keyword evidence="6" id="KW-1185">Reference proteome</keyword>
<dbReference type="Proteomes" id="UP000605986">
    <property type="component" value="Unassembled WGS sequence"/>
</dbReference>
<dbReference type="PRINTS" id="PR01415">
    <property type="entry name" value="ANKYRIN"/>
</dbReference>
<comment type="caution">
    <text evidence="5">The sequence shown here is derived from an EMBL/GenBank/DDBJ whole genome shotgun (WGS) entry which is preliminary data.</text>
</comment>
<proteinExistence type="predicted"/>
<dbReference type="SMART" id="SM00248">
    <property type="entry name" value="ANK"/>
    <property type="match status" value="20"/>
</dbReference>
<evidence type="ECO:0000256" key="3">
    <source>
        <dbReference type="PROSITE-ProRule" id="PRU00023"/>
    </source>
</evidence>
<dbReference type="InterPro" id="IPR002110">
    <property type="entry name" value="Ankyrin_rpt"/>
</dbReference>
<dbReference type="PANTHER" id="PTHR24123:SF33">
    <property type="entry name" value="PROTEIN HOS4"/>
    <property type="match status" value="1"/>
</dbReference>
<keyword evidence="1" id="KW-0677">Repeat</keyword>
<dbReference type="Pfam" id="PF14420">
    <property type="entry name" value="Clr5"/>
    <property type="match status" value="1"/>
</dbReference>
<feature type="repeat" description="ANK" evidence="3">
    <location>
        <begin position="582"/>
        <end position="614"/>
    </location>
</feature>
<name>A0A8H4KPQ7_9HYPO</name>
<keyword evidence="2 3" id="KW-0040">ANK repeat</keyword>
<evidence type="ECO:0000313" key="6">
    <source>
        <dbReference type="Proteomes" id="UP000605986"/>
    </source>
</evidence>
<dbReference type="InterPro" id="IPR051165">
    <property type="entry name" value="Multifunctional_ANK_Repeat"/>
</dbReference>
<reference evidence="5" key="1">
    <citation type="submission" date="2020-01" db="EMBL/GenBank/DDBJ databases">
        <title>Identification and distribution of gene clusters putatively required for synthesis of sphingolipid metabolism inhibitors in phylogenetically diverse species of the filamentous fungus Fusarium.</title>
        <authorList>
            <person name="Kim H.-S."/>
            <person name="Busman M."/>
            <person name="Brown D.W."/>
            <person name="Divon H."/>
            <person name="Uhlig S."/>
            <person name="Proctor R.H."/>
        </authorList>
    </citation>
    <scope>NUCLEOTIDE SEQUENCE</scope>
    <source>
        <strain evidence="5">NRRL 53441</strain>
    </source>
</reference>
<gene>
    <name evidence="5" type="ORF">F53441_4289</name>
</gene>
<feature type="repeat" description="ANK" evidence="3">
    <location>
        <begin position="971"/>
        <end position="1003"/>
    </location>
</feature>
<dbReference type="InterPro" id="IPR025676">
    <property type="entry name" value="Clr5_dom"/>
</dbReference>
<sequence length="1169" mass="128889">MSPASRIPKAEWEAQRARITELYINQDKTLDEVIQSMADSGFHATKPQFIRKVNVNWKLQKNYTKEKWEQASALVSKREAEGKSTELRIDGQVIPEKKRRKELRRYHVSQNEQALTHCNASTSVVAYTPPPSESRIIICTSLPWFNFRSSINCLTYKAAADPSFDGALNSSSDWLIQGEFYEMKKDIDELVPIQLSHYANPELQEPLWLQVFNSLVFLATNNMIDEPDIMDEFLNLTLSNGLLGKLEHILAIKGPTVEIFATHLLFSVIEVQNKEGHRLLHFLLSHGVSPNSVNPCDRDQPVLLKAIQEADRTAVEILLSFGADPNEPSRPCLLPLIQAFEDSHPDIAIAERLIEAGANPNCGFLESLIQATSSGDLNRTEQLLDDRFELDEGFYDELNHPGRYVSALHYAISLSDIGMVDKLIEAGANPNYLIENLLRVIENIPKPSDRDIKRRRLLHFQMLTPIQAATWSEEVEIIKRLINGGAILDSFVDPDMLLETQFYDSAYYAKHTPLQISAQKNNEKIAQVLLDAGANVDFRHRITSTPLQLACGLPTTAQGKTTLVQVLLERGADVNALPGEYKGRTALQAAAETGDFALFKLLLSKDANISAPAGETEGLTVLQAAAKSGSIDLFNFVLSEIKRWGPRNVLSQAQNCVKLAVSSGNMQVLENCLRLWTDHAMNCPGAYIISALKTAIKKGSASLVLRLLVAGSQVDIDRDACSIMCEAIWKGDTNIFDLLMDGLGNIYLNSSLPDDPTPLWLAFHQRKYHMARRLIELGADPNQQSPHVCENKDRCWQIDDEVLETPMNQAIRHGNIALIEMLVDRGADIDCMVDGYRTPLLLALKFVEIEIAEFLLLKGADPNAVDRENKETALGYALRSISRPLAILQSLVKHGADVNLHSGGSSLIHIVASHWYDEDLVSIGRLLLEAGTDDSDLSAALPTAISRKKWKLVKLFIDSGADIDASASSTCGKTALQAASSIGDLKMIEYLIDRGANINAKPAGEDGLTALQFAARGGHAKSVMFLVEHGASVNTEEYPGKTTALQFAAKWGHAQTVTFLVENGASVNAQPATEKGATALQYAAIHGHIKMAVFLLENGALVDAPAAPIDGRTALEGAAEHGRLDMIYLLLENDESPETVEKRCKDAAKFAENEGHTVIAKMLRDYKRP</sequence>
<dbReference type="Pfam" id="PF12796">
    <property type="entry name" value="Ank_2"/>
    <property type="match status" value="4"/>
</dbReference>
<feature type="repeat" description="ANK" evidence="3">
    <location>
        <begin position="802"/>
        <end position="834"/>
    </location>
</feature>
<dbReference type="PANTHER" id="PTHR24123">
    <property type="entry name" value="ANKYRIN REPEAT-CONTAINING"/>
    <property type="match status" value="1"/>
</dbReference>
<dbReference type="Gene3D" id="1.25.40.20">
    <property type="entry name" value="Ankyrin repeat-containing domain"/>
    <property type="match status" value="4"/>
</dbReference>
<dbReference type="AlphaFoldDB" id="A0A8H4KPQ7"/>
<feature type="repeat" description="ANK" evidence="3">
    <location>
        <begin position="1075"/>
        <end position="1107"/>
    </location>
</feature>
<evidence type="ECO:0000259" key="4">
    <source>
        <dbReference type="Pfam" id="PF14420"/>
    </source>
</evidence>
<feature type="domain" description="Clr5" evidence="4">
    <location>
        <begin position="9"/>
        <end position="61"/>
    </location>
</feature>
<feature type="repeat" description="ANK" evidence="3">
    <location>
        <begin position="1040"/>
        <end position="1072"/>
    </location>
</feature>
<feature type="repeat" description="ANK" evidence="3">
    <location>
        <begin position="1006"/>
        <end position="1038"/>
    </location>
</feature>
<feature type="repeat" description="ANK" evidence="3">
    <location>
        <begin position="754"/>
        <end position="786"/>
    </location>
</feature>
<dbReference type="Pfam" id="PF13637">
    <property type="entry name" value="Ank_4"/>
    <property type="match status" value="1"/>
</dbReference>
<protein>
    <recommendedName>
        <fullName evidence="4">Clr5 domain-containing protein</fullName>
    </recommendedName>
</protein>
<dbReference type="EMBL" id="JAADJG010000165">
    <property type="protein sequence ID" value="KAF4453058.1"/>
    <property type="molecule type" value="Genomic_DNA"/>
</dbReference>
<feature type="repeat" description="ANK" evidence="3">
    <location>
        <begin position="835"/>
        <end position="867"/>
    </location>
</feature>
<feature type="repeat" description="ANK" evidence="3">
    <location>
        <begin position="509"/>
        <end position="541"/>
    </location>
</feature>
<feature type="repeat" description="ANK" evidence="3">
    <location>
        <begin position="403"/>
        <end position="435"/>
    </location>
</feature>
<accession>A0A8H4KPQ7</accession>
<dbReference type="PROSITE" id="PS50088">
    <property type="entry name" value="ANK_REPEAT"/>
    <property type="match status" value="11"/>
</dbReference>